<dbReference type="Gene3D" id="1.10.443.10">
    <property type="entry name" value="Intergrase catalytic core"/>
    <property type="match status" value="1"/>
</dbReference>
<dbReference type="OrthoDB" id="5513193at2"/>
<reference evidence="7 8" key="1">
    <citation type="submission" date="2015-06" db="EMBL/GenBank/DDBJ databases">
        <title>Improved classification and identification of acetic acid bacteria using matrix-assisted laser desorption/ionization time-of-flight mass spectrometry; Gluconobacter nephelii and Gluconobacter uchimurae are later heterotypic synonyms of Gluconobacter japonicus and Gluconobacter oxydans, respectively.</title>
        <authorList>
            <person name="Li L."/>
            <person name="Cleenwerck I."/>
            <person name="De Vuyst L."/>
            <person name="Vandamme P."/>
        </authorList>
    </citation>
    <scope>NUCLEOTIDE SEQUENCE [LARGE SCALE GENOMIC DNA]</scope>
    <source>
        <strain evidence="7 8">LMG 1545</strain>
    </source>
</reference>
<gene>
    <name evidence="7" type="ORF">AD954_09595</name>
</gene>
<dbReference type="EMBL" id="LIAA01000042">
    <property type="protein sequence ID" value="KXV76947.1"/>
    <property type="molecule type" value="Genomic_DNA"/>
</dbReference>
<name>A0A149V9V5_9PROT</name>
<evidence type="ECO:0000256" key="4">
    <source>
        <dbReference type="PROSITE-ProRule" id="PRU01248"/>
    </source>
</evidence>
<dbReference type="GO" id="GO:0006310">
    <property type="term" value="P:DNA recombination"/>
    <property type="evidence" value="ECO:0007669"/>
    <property type="project" value="UniProtKB-KW"/>
</dbReference>
<evidence type="ECO:0000313" key="8">
    <source>
        <dbReference type="Proteomes" id="UP000075462"/>
    </source>
</evidence>
<keyword evidence="2 4" id="KW-0238">DNA-binding</keyword>
<dbReference type="GO" id="GO:0003677">
    <property type="term" value="F:DNA binding"/>
    <property type="evidence" value="ECO:0007669"/>
    <property type="project" value="UniProtKB-UniRule"/>
</dbReference>
<dbReference type="SUPFAM" id="SSF56349">
    <property type="entry name" value="DNA breaking-rejoining enzymes"/>
    <property type="match status" value="1"/>
</dbReference>
<sequence>MLLTPRCSDPALSEADRERITSYLLASLSPATRAAYATDWQSFTVWCAERDVLALQATPAQIASWLSSLAEAGRKASGIARARAALSHAFQGQEYNPVKAPGVERVMAGIRRTLGTAPIRKQAATAEIMRDMLAHCPSSLSGQRDQALLALGFAGALRRSELVALTTDDLLFQERGMLVTIRRSKTDQDGSGQTIGIPNGRRLRPVDAVRSWLAASGITQGPVFRSITRHGHLSTQPLSDRSVATIVKTYAQAAGYDSRGFSGHSLRAGFVTSGAQTGQDALALARVTRHKNLSVLQTYVRDDAPFLNHPGEAFL</sequence>
<evidence type="ECO:0000259" key="5">
    <source>
        <dbReference type="PROSITE" id="PS51898"/>
    </source>
</evidence>
<dbReference type="Gene3D" id="1.10.150.130">
    <property type="match status" value="1"/>
</dbReference>
<protein>
    <submittedName>
        <fullName evidence="7">Integrase</fullName>
    </submittedName>
</protein>
<dbReference type="InterPro" id="IPR002104">
    <property type="entry name" value="Integrase_catalytic"/>
</dbReference>
<organism evidence="7 8">
    <name type="scientific">Acetobacter cerevisiae</name>
    <dbReference type="NCBI Taxonomy" id="178900"/>
    <lineage>
        <taxon>Bacteria</taxon>
        <taxon>Pseudomonadati</taxon>
        <taxon>Pseudomonadota</taxon>
        <taxon>Alphaproteobacteria</taxon>
        <taxon>Acetobacterales</taxon>
        <taxon>Acetobacteraceae</taxon>
        <taxon>Acetobacter</taxon>
    </lineage>
</organism>
<dbReference type="InterPro" id="IPR011010">
    <property type="entry name" value="DNA_brk_join_enz"/>
</dbReference>
<evidence type="ECO:0000256" key="2">
    <source>
        <dbReference type="ARBA" id="ARBA00023125"/>
    </source>
</evidence>
<dbReference type="InterPro" id="IPR044068">
    <property type="entry name" value="CB"/>
</dbReference>
<dbReference type="InterPro" id="IPR013762">
    <property type="entry name" value="Integrase-like_cat_sf"/>
</dbReference>
<dbReference type="Proteomes" id="UP000075462">
    <property type="component" value="Unassembled WGS sequence"/>
</dbReference>
<dbReference type="InterPro" id="IPR004107">
    <property type="entry name" value="Integrase_SAM-like_N"/>
</dbReference>
<dbReference type="PANTHER" id="PTHR34605">
    <property type="entry name" value="PHAGE_INTEGRASE DOMAIN-CONTAINING PROTEIN"/>
    <property type="match status" value="1"/>
</dbReference>
<keyword evidence="3" id="KW-0233">DNA recombination</keyword>
<dbReference type="InterPro" id="IPR010998">
    <property type="entry name" value="Integrase_recombinase_N"/>
</dbReference>
<dbReference type="SUPFAM" id="SSF47823">
    <property type="entry name" value="lambda integrase-like, N-terminal domain"/>
    <property type="match status" value="1"/>
</dbReference>
<feature type="domain" description="Core-binding (CB)" evidence="6">
    <location>
        <begin position="14"/>
        <end position="94"/>
    </location>
</feature>
<dbReference type="InterPro" id="IPR052925">
    <property type="entry name" value="Phage_Integrase-like_Recomb"/>
</dbReference>
<dbReference type="GO" id="GO:0015074">
    <property type="term" value="P:DNA integration"/>
    <property type="evidence" value="ECO:0007669"/>
    <property type="project" value="UniProtKB-KW"/>
</dbReference>
<evidence type="ECO:0000313" key="7">
    <source>
        <dbReference type="EMBL" id="KXV76947.1"/>
    </source>
</evidence>
<proteinExistence type="predicted"/>
<dbReference type="AlphaFoldDB" id="A0A149V9V5"/>
<evidence type="ECO:0000256" key="3">
    <source>
        <dbReference type="ARBA" id="ARBA00023172"/>
    </source>
</evidence>
<evidence type="ECO:0000259" key="6">
    <source>
        <dbReference type="PROSITE" id="PS51900"/>
    </source>
</evidence>
<dbReference type="Pfam" id="PF02899">
    <property type="entry name" value="Phage_int_SAM_1"/>
    <property type="match status" value="1"/>
</dbReference>
<dbReference type="Pfam" id="PF00589">
    <property type="entry name" value="Phage_integrase"/>
    <property type="match status" value="1"/>
</dbReference>
<accession>A0A149V9V5</accession>
<dbReference type="PROSITE" id="PS51898">
    <property type="entry name" value="TYR_RECOMBINASE"/>
    <property type="match status" value="1"/>
</dbReference>
<dbReference type="PROSITE" id="PS51900">
    <property type="entry name" value="CB"/>
    <property type="match status" value="1"/>
</dbReference>
<evidence type="ECO:0000256" key="1">
    <source>
        <dbReference type="ARBA" id="ARBA00022908"/>
    </source>
</evidence>
<dbReference type="CDD" id="cd00799">
    <property type="entry name" value="INT_Cre_C"/>
    <property type="match status" value="1"/>
</dbReference>
<dbReference type="PANTHER" id="PTHR34605:SF4">
    <property type="entry name" value="DNA ADENINE METHYLTRANSFERASE"/>
    <property type="match status" value="1"/>
</dbReference>
<keyword evidence="1" id="KW-0229">DNA integration</keyword>
<feature type="domain" description="Tyr recombinase" evidence="5">
    <location>
        <begin position="119"/>
        <end position="315"/>
    </location>
</feature>
<dbReference type="PATRIC" id="fig|178900.7.peg.1745"/>
<dbReference type="RefSeq" id="WP_062273277.1">
    <property type="nucleotide sequence ID" value="NZ_LIAA01000042.1"/>
</dbReference>
<comment type="caution">
    <text evidence="7">The sequence shown here is derived from an EMBL/GenBank/DDBJ whole genome shotgun (WGS) entry which is preliminary data.</text>
</comment>